<dbReference type="AlphaFoldDB" id="A0AA40GH43"/>
<protein>
    <submittedName>
        <fullName evidence="1">Uncharacterized protein</fullName>
    </submittedName>
</protein>
<name>A0AA40GH43_9HYME</name>
<gene>
    <name evidence="1" type="ORF">K0M31_002165</name>
</gene>
<comment type="caution">
    <text evidence="1">The sequence shown here is derived from an EMBL/GenBank/DDBJ whole genome shotgun (WGS) entry which is preliminary data.</text>
</comment>
<dbReference type="EMBL" id="JAHYIQ010000001">
    <property type="protein sequence ID" value="KAK1137667.1"/>
    <property type="molecule type" value="Genomic_DNA"/>
</dbReference>
<reference evidence="1" key="1">
    <citation type="submission" date="2021-10" db="EMBL/GenBank/DDBJ databases">
        <title>Melipona bicolor Genome sequencing and assembly.</title>
        <authorList>
            <person name="Araujo N.S."/>
            <person name="Arias M.C."/>
        </authorList>
    </citation>
    <scope>NUCLEOTIDE SEQUENCE</scope>
    <source>
        <strain evidence="1">USP_2M_L1-L4_2017</strain>
        <tissue evidence="1">Whole body</tissue>
    </source>
</reference>
<keyword evidence="2" id="KW-1185">Reference proteome</keyword>
<accession>A0AA40GH43</accession>
<organism evidence="1 2">
    <name type="scientific">Melipona bicolor</name>
    <dbReference type="NCBI Taxonomy" id="60889"/>
    <lineage>
        <taxon>Eukaryota</taxon>
        <taxon>Metazoa</taxon>
        <taxon>Ecdysozoa</taxon>
        <taxon>Arthropoda</taxon>
        <taxon>Hexapoda</taxon>
        <taxon>Insecta</taxon>
        <taxon>Pterygota</taxon>
        <taxon>Neoptera</taxon>
        <taxon>Endopterygota</taxon>
        <taxon>Hymenoptera</taxon>
        <taxon>Apocrita</taxon>
        <taxon>Aculeata</taxon>
        <taxon>Apoidea</taxon>
        <taxon>Anthophila</taxon>
        <taxon>Apidae</taxon>
        <taxon>Melipona</taxon>
    </lineage>
</organism>
<proteinExistence type="predicted"/>
<dbReference type="Proteomes" id="UP001177670">
    <property type="component" value="Unassembled WGS sequence"/>
</dbReference>
<sequence>MASKEYDASFLIQSITQAMDIKTSIVIILQQVEILETDHLHVIGCREKGIGIKLTSRDAQSDVD</sequence>
<evidence type="ECO:0000313" key="2">
    <source>
        <dbReference type="Proteomes" id="UP001177670"/>
    </source>
</evidence>
<evidence type="ECO:0000313" key="1">
    <source>
        <dbReference type="EMBL" id="KAK1137667.1"/>
    </source>
</evidence>